<name>A0AAD7A644_9AGAR</name>
<dbReference type="PANTHER" id="PTHR36050:SF1">
    <property type="entry name" value="O-FUCOSYLTRANSFERASE 30"/>
    <property type="match status" value="1"/>
</dbReference>
<dbReference type="Proteomes" id="UP001218218">
    <property type="component" value="Unassembled WGS sequence"/>
</dbReference>
<evidence type="ECO:0000313" key="4">
    <source>
        <dbReference type="Proteomes" id="UP001218218"/>
    </source>
</evidence>
<reference evidence="3" key="1">
    <citation type="submission" date="2023-03" db="EMBL/GenBank/DDBJ databases">
        <title>Massive genome expansion in bonnet fungi (Mycena s.s.) driven by repeated elements and novel gene families across ecological guilds.</title>
        <authorList>
            <consortium name="Lawrence Berkeley National Laboratory"/>
            <person name="Harder C.B."/>
            <person name="Miyauchi S."/>
            <person name="Viragh M."/>
            <person name="Kuo A."/>
            <person name="Thoen E."/>
            <person name="Andreopoulos B."/>
            <person name="Lu D."/>
            <person name="Skrede I."/>
            <person name="Drula E."/>
            <person name="Henrissat B."/>
            <person name="Morin E."/>
            <person name="Kohler A."/>
            <person name="Barry K."/>
            <person name="LaButti K."/>
            <person name="Morin E."/>
            <person name="Salamov A."/>
            <person name="Lipzen A."/>
            <person name="Mereny Z."/>
            <person name="Hegedus B."/>
            <person name="Baldrian P."/>
            <person name="Stursova M."/>
            <person name="Weitz H."/>
            <person name="Taylor A."/>
            <person name="Grigoriev I.V."/>
            <person name="Nagy L.G."/>
            <person name="Martin F."/>
            <person name="Kauserud H."/>
        </authorList>
    </citation>
    <scope>NUCLEOTIDE SEQUENCE</scope>
    <source>
        <strain evidence="3">CBHHK002</strain>
    </source>
</reference>
<evidence type="ECO:0000313" key="3">
    <source>
        <dbReference type="EMBL" id="KAJ7350322.1"/>
    </source>
</evidence>
<evidence type="ECO:0000256" key="1">
    <source>
        <dbReference type="SAM" id="MobiDB-lite"/>
    </source>
</evidence>
<feature type="transmembrane region" description="Helical" evidence="2">
    <location>
        <begin position="59"/>
        <end position="82"/>
    </location>
</feature>
<feature type="region of interest" description="Disordered" evidence="1">
    <location>
        <begin position="1"/>
        <end position="49"/>
    </location>
</feature>
<sequence>MSQYSNTTPKGCDSPSVTMEKGRYRMRAPAAPPDSPRNPLKQPVSGRPRGRNIGGVSSLMAALVVLLALSCLASFGFAYYLFTTRWDARNNLRNPADDNVQVVPFDSFQRSSRESHPSEKFLSYLPHSGLHNQRIALENAIVLGALTNRTVLVPPIRLGSKPLRYVRSDSLRRDLSTSGKTGLRHCSQIRSQFLPPECFDYFDYTHISPAWLFDLSALNGFPPLIYLDDFSSSSILDLAMPDIYTLRDLTAYHHRFIDTTHNSSSKYNESIYIPDLAQYPHRLLEIGTLFGSSRLGLRDTGNRMLRTRVRRCMDFSDPQLANTADAIAKAIGGRYLGAHVRLGDGSFKSNGQVVLRQVWWKLVHEILQFNLSEASHVEQTFRVFPTPMSVEPVANIASWNDSRPLFGFSTGNLRCRGHRHISSHLLRLNTPLFISTDMKNAASDPSFSGFLRTFPCVFFLSDFAVHLQRLERLRNGYDGTPMMPFLLPLLDAMIVGRAWVVAGTDGSTFSQFIHDVLWTKNHGKDIVERG</sequence>
<dbReference type="PANTHER" id="PTHR36050">
    <property type="entry name" value="O-FUCOSYLTRANSFERASE 30"/>
    <property type="match status" value="1"/>
</dbReference>
<protein>
    <recommendedName>
        <fullName evidence="5">O-fucosyltransferase family protein</fullName>
    </recommendedName>
</protein>
<dbReference type="EMBL" id="JARIHO010000014">
    <property type="protein sequence ID" value="KAJ7350322.1"/>
    <property type="molecule type" value="Genomic_DNA"/>
</dbReference>
<keyword evidence="2" id="KW-0812">Transmembrane</keyword>
<dbReference type="AlphaFoldDB" id="A0AAD7A644"/>
<keyword evidence="4" id="KW-1185">Reference proteome</keyword>
<evidence type="ECO:0000256" key="2">
    <source>
        <dbReference type="SAM" id="Phobius"/>
    </source>
</evidence>
<accession>A0AAD7A644</accession>
<comment type="caution">
    <text evidence="3">The sequence shown here is derived from an EMBL/GenBank/DDBJ whole genome shotgun (WGS) entry which is preliminary data.</text>
</comment>
<organism evidence="3 4">
    <name type="scientific">Mycena albidolilacea</name>
    <dbReference type="NCBI Taxonomy" id="1033008"/>
    <lineage>
        <taxon>Eukaryota</taxon>
        <taxon>Fungi</taxon>
        <taxon>Dikarya</taxon>
        <taxon>Basidiomycota</taxon>
        <taxon>Agaricomycotina</taxon>
        <taxon>Agaricomycetes</taxon>
        <taxon>Agaricomycetidae</taxon>
        <taxon>Agaricales</taxon>
        <taxon>Marasmiineae</taxon>
        <taxon>Mycenaceae</taxon>
        <taxon>Mycena</taxon>
    </lineage>
</organism>
<evidence type="ECO:0008006" key="5">
    <source>
        <dbReference type="Google" id="ProtNLM"/>
    </source>
</evidence>
<gene>
    <name evidence="3" type="ORF">DFH08DRAFT_994597</name>
</gene>
<keyword evidence="2" id="KW-0472">Membrane</keyword>
<proteinExistence type="predicted"/>
<keyword evidence="2" id="KW-1133">Transmembrane helix</keyword>